<evidence type="ECO:0000256" key="1">
    <source>
        <dbReference type="SAM" id="MobiDB-lite"/>
    </source>
</evidence>
<protein>
    <submittedName>
        <fullName evidence="2">Uncharacterized protein</fullName>
    </submittedName>
</protein>
<proteinExistence type="predicted"/>
<accession>A0ABR3VAN5</accession>
<name>A0ABR3VAN5_HUMIN</name>
<evidence type="ECO:0000313" key="2">
    <source>
        <dbReference type="EMBL" id="KAL1838622.1"/>
    </source>
</evidence>
<dbReference type="Proteomes" id="UP001583172">
    <property type="component" value="Unassembled WGS sequence"/>
</dbReference>
<evidence type="ECO:0000313" key="3">
    <source>
        <dbReference type="Proteomes" id="UP001583172"/>
    </source>
</evidence>
<keyword evidence="3" id="KW-1185">Reference proteome</keyword>
<organism evidence="2 3">
    <name type="scientific">Humicola insolens</name>
    <name type="common">Soft-rot fungus</name>
    <dbReference type="NCBI Taxonomy" id="85995"/>
    <lineage>
        <taxon>Eukaryota</taxon>
        <taxon>Fungi</taxon>
        <taxon>Dikarya</taxon>
        <taxon>Ascomycota</taxon>
        <taxon>Pezizomycotina</taxon>
        <taxon>Sordariomycetes</taxon>
        <taxon>Sordariomycetidae</taxon>
        <taxon>Sordariales</taxon>
        <taxon>Chaetomiaceae</taxon>
        <taxon>Mycothermus</taxon>
    </lineage>
</organism>
<dbReference type="EMBL" id="JAZGSY010000203">
    <property type="protein sequence ID" value="KAL1838622.1"/>
    <property type="molecule type" value="Genomic_DNA"/>
</dbReference>
<gene>
    <name evidence="2" type="ORF">VTJ49DRAFT_2459</name>
</gene>
<feature type="region of interest" description="Disordered" evidence="1">
    <location>
        <begin position="243"/>
        <end position="270"/>
    </location>
</feature>
<reference evidence="2 3" key="1">
    <citation type="journal article" date="2024" name="Commun. Biol.">
        <title>Comparative genomic analysis of thermophilic fungi reveals convergent evolutionary adaptations and gene losses.</title>
        <authorList>
            <person name="Steindorff A.S."/>
            <person name="Aguilar-Pontes M.V."/>
            <person name="Robinson A.J."/>
            <person name="Andreopoulos B."/>
            <person name="LaButti K."/>
            <person name="Kuo A."/>
            <person name="Mondo S."/>
            <person name="Riley R."/>
            <person name="Otillar R."/>
            <person name="Haridas S."/>
            <person name="Lipzen A."/>
            <person name="Grimwood J."/>
            <person name="Schmutz J."/>
            <person name="Clum A."/>
            <person name="Reid I.D."/>
            <person name="Moisan M.C."/>
            <person name="Butler G."/>
            <person name="Nguyen T.T.M."/>
            <person name="Dewar K."/>
            <person name="Conant G."/>
            <person name="Drula E."/>
            <person name="Henrissat B."/>
            <person name="Hansel C."/>
            <person name="Singer S."/>
            <person name="Hutchinson M.I."/>
            <person name="de Vries R.P."/>
            <person name="Natvig D.O."/>
            <person name="Powell A.J."/>
            <person name="Tsang A."/>
            <person name="Grigoriev I.V."/>
        </authorList>
    </citation>
    <scope>NUCLEOTIDE SEQUENCE [LARGE SCALE GENOMIC DNA]</scope>
    <source>
        <strain evidence="2 3">CBS 620.91</strain>
    </source>
</reference>
<sequence>MAPSTAFNKTYFAIPTTIYKPDDLIQLGQVIKDPAVPFERLAPPPKLEGALSPRVSSLKEVVVTSTKTRAVSVGLFAQVLKSIHGELSAQKSSGETLTWEAAEIETRYFEPAEDEEALLAQICKHKAVRQVLKGFGGFGQSVYMRTGLKIALRPGFVRQQANKGTDVSAQLKAVVDPHGAMQVGFQADSKHSARTSVQGRATDSYVFAYQLRRIKANRLTGKTAIGAQVKGGDLYGIGGGVGSGSDSDGSLGDEDDDDLEDEGCLPLQGDLSIDKEDYGSKLPGAVFEKHEVDLGNDGKYILLSAKS</sequence>
<feature type="compositionally biased region" description="Acidic residues" evidence="1">
    <location>
        <begin position="251"/>
        <end position="263"/>
    </location>
</feature>
<comment type="caution">
    <text evidence="2">The sequence shown here is derived from an EMBL/GenBank/DDBJ whole genome shotgun (WGS) entry which is preliminary data.</text>
</comment>